<protein>
    <submittedName>
        <fullName evidence="2">Transglutaminase-like enzyme, putative cysteine protease</fullName>
    </submittedName>
</protein>
<dbReference type="GO" id="GO:0008233">
    <property type="term" value="F:peptidase activity"/>
    <property type="evidence" value="ECO:0007669"/>
    <property type="project" value="UniProtKB-KW"/>
</dbReference>
<dbReference type="Pfam" id="PF01841">
    <property type="entry name" value="Transglut_core"/>
    <property type="match status" value="1"/>
</dbReference>
<dbReference type="Pfam" id="PF08379">
    <property type="entry name" value="Bact_transglu_N"/>
    <property type="match status" value="1"/>
</dbReference>
<keyword evidence="2" id="KW-0378">Hydrolase</keyword>
<dbReference type="PANTHER" id="PTHR33490">
    <property type="entry name" value="BLR5614 PROTEIN-RELATED"/>
    <property type="match status" value="1"/>
</dbReference>
<dbReference type="InterPro" id="IPR013589">
    <property type="entry name" value="Bac_transglu_N"/>
</dbReference>
<proteinExistence type="predicted"/>
<sequence length="286" mass="32815">MRLQVNHVTDYAYEDQVYIGIQKLYLFPQVRPHFKILNTDLQIFPNPVNQSMRQDLFGNFYSLVWFNDLSSRLKIESTLTLDIESFNPFAFLVDDEFVQSNTHSSHPFFIYSGPEKEMISYFVFDDQVPEYQSFIQEFWKGNEDLIGFLVRITAGVKAAWEHVIRYEMDLWSPHYTFAEKKGSCRDLAWMLMNILGNMGLATKFVSGYAFNPELNDGHELHAWLEVYLPGAGWVGLDPSLGLLTDHHYIPLAAHAKPALASPVQGTFSGKGDSRLLTDVQINLMKA</sequence>
<dbReference type="InterPro" id="IPR038765">
    <property type="entry name" value="Papain-like_cys_pep_sf"/>
</dbReference>
<accession>A0A1N6D970</accession>
<dbReference type="EMBL" id="FSRC01000001">
    <property type="protein sequence ID" value="SIN67234.1"/>
    <property type="molecule type" value="Genomic_DNA"/>
</dbReference>
<dbReference type="AlphaFoldDB" id="A0A1N6D970"/>
<keyword evidence="2" id="KW-0645">Protease</keyword>
<evidence type="ECO:0000259" key="1">
    <source>
        <dbReference type="SMART" id="SM00460"/>
    </source>
</evidence>
<evidence type="ECO:0000313" key="2">
    <source>
        <dbReference type="EMBL" id="SIN67234.1"/>
    </source>
</evidence>
<dbReference type="SUPFAM" id="SSF54001">
    <property type="entry name" value="Cysteine proteinases"/>
    <property type="match status" value="1"/>
</dbReference>
<dbReference type="PANTHER" id="PTHR33490:SF1">
    <property type="entry name" value="SLL1233 PROTEIN"/>
    <property type="match status" value="1"/>
</dbReference>
<dbReference type="STRING" id="226505.SAMN05444394_0506"/>
<dbReference type="Gene3D" id="3.10.620.30">
    <property type="match status" value="1"/>
</dbReference>
<evidence type="ECO:0000313" key="3">
    <source>
        <dbReference type="Proteomes" id="UP000185221"/>
    </source>
</evidence>
<dbReference type="GO" id="GO:0006508">
    <property type="term" value="P:proteolysis"/>
    <property type="evidence" value="ECO:0007669"/>
    <property type="project" value="UniProtKB-KW"/>
</dbReference>
<dbReference type="SMART" id="SM00460">
    <property type="entry name" value="TGc"/>
    <property type="match status" value="1"/>
</dbReference>
<gene>
    <name evidence="2" type="ORF">SAMN05444394_0506</name>
</gene>
<organism evidence="2 3">
    <name type="scientific">Algoriphagus halophilus</name>
    <dbReference type="NCBI Taxonomy" id="226505"/>
    <lineage>
        <taxon>Bacteria</taxon>
        <taxon>Pseudomonadati</taxon>
        <taxon>Bacteroidota</taxon>
        <taxon>Cytophagia</taxon>
        <taxon>Cytophagales</taxon>
        <taxon>Cyclobacteriaceae</taxon>
        <taxon>Algoriphagus</taxon>
    </lineage>
</organism>
<dbReference type="Proteomes" id="UP000185221">
    <property type="component" value="Unassembled WGS sequence"/>
</dbReference>
<dbReference type="RefSeq" id="WP_074223252.1">
    <property type="nucleotide sequence ID" value="NZ_FSRC01000001.1"/>
</dbReference>
<keyword evidence="3" id="KW-1185">Reference proteome</keyword>
<reference evidence="3" key="1">
    <citation type="submission" date="2016-11" db="EMBL/GenBank/DDBJ databases">
        <authorList>
            <person name="Varghese N."/>
            <person name="Submissions S."/>
        </authorList>
    </citation>
    <scope>NUCLEOTIDE SEQUENCE [LARGE SCALE GENOMIC DNA]</scope>
    <source>
        <strain evidence="3">DSM 15292</strain>
    </source>
</reference>
<name>A0A1N6D970_9BACT</name>
<dbReference type="InterPro" id="IPR002931">
    <property type="entry name" value="Transglutaminase-like"/>
</dbReference>
<feature type="domain" description="Transglutaminase-like" evidence="1">
    <location>
        <begin position="176"/>
        <end position="240"/>
    </location>
</feature>